<dbReference type="PANTHER" id="PTHR35566:SF6">
    <property type="entry name" value="CYTOPLASMIC PROTEIN"/>
    <property type="match status" value="1"/>
</dbReference>
<accession>A0A157ZVL1</accession>
<dbReference type="EMBL" id="FCOE02000003">
    <property type="protein sequence ID" value="SAK49540.1"/>
    <property type="molecule type" value="Genomic_DNA"/>
</dbReference>
<gene>
    <name evidence="1" type="ORF">AWB80_01360</name>
</gene>
<name>A0A157ZVL1_9BURK</name>
<dbReference type="STRING" id="1777141.AWB80_01360"/>
<sequence length="448" mass="49723">MTWHNKVTWSEGLFLRPQLFQQQERYLEQFAHKRAAPLSPFFFGFSRYEIDLEALALGKVIAKSVSGVFPDGTPFDAPGHASLPAPLTVRAEHLDQLIHLAVPVRVPNGEETTFEDTPDSLARYNVFAADLRDANSIGQGQKTVQLSNLRLRLLPEKELTDAWIGLPFARVKTLRADGSIELDETLVPPVSGFGASELLTKWLGNIHELARLRAESLARRLTGGDGQAGTVAEVSDYLLLQTLNRYEPVLQHLRRVPSTSPSDLYALLVSMAGELSTYVRPETRRPLDSHPAYRHKEPHVCLKPLVDDIQWLLNAVLIRAAQRIELEEVGYGMRNASVDPQDIRGFTSVVLAVAAQMPAETLAERFAAQSKMGPSERLPDLVRAHLPGIGLRVLPVPPRQIPFNAGYIYYELARTGPLWDMVANHGGIALHVAGEFPSLRLELWGVRG</sequence>
<dbReference type="Pfam" id="PF05936">
    <property type="entry name" value="T6SS_VasE"/>
    <property type="match status" value="1"/>
</dbReference>
<dbReference type="PANTHER" id="PTHR35566">
    <property type="entry name" value="BLR3599 PROTEIN"/>
    <property type="match status" value="1"/>
</dbReference>
<proteinExistence type="predicted"/>
<evidence type="ECO:0000313" key="1">
    <source>
        <dbReference type="EMBL" id="SAK49540.1"/>
    </source>
</evidence>
<dbReference type="InterPro" id="IPR010263">
    <property type="entry name" value="T6SS_TssK"/>
</dbReference>
<dbReference type="NCBIfam" id="TIGR03353">
    <property type="entry name" value="VI_chp_4"/>
    <property type="match status" value="1"/>
</dbReference>
<keyword evidence="2" id="KW-1185">Reference proteome</keyword>
<comment type="caution">
    <text evidence="1">The sequence shown here is derived from an EMBL/GenBank/DDBJ whole genome shotgun (WGS) entry which is preliminary data.</text>
</comment>
<organism evidence="1 2">
    <name type="scientific">Caballeronia pedi</name>
    <dbReference type="NCBI Taxonomy" id="1777141"/>
    <lineage>
        <taxon>Bacteria</taxon>
        <taxon>Pseudomonadati</taxon>
        <taxon>Pseudomonadota</taxon>
        <taxon>Betaproteobacteria</taxon>
        <taxon>Burkholderiales</taxon>
        <taxon>Burkholderiaceae</taxon>
        <taxon>Caballeronia</taxon>
    </lineage>
</organism>
<evidence type="ECO:0000313" key="2">
    <source>
        <dbReference type="Proteomes" id="UP000054911"/>
    </source>
</evidence>
<reference evidence="1" key="1">
    <citation type="submission" date="2016-01" db="EMBL/GenBank/DDBJ databases">
        <authorList>
            <person name="Peeters C."/>
        </authorList>
    </citation>
    <scope>NUCLEOTIDE SEQUENCE [LARGE SCALE GENOMIC DNA]</scope>
    <source>
        <strain evidence="1">LMG 29323</strain>
    </source>
</reference>
<protein>
    <submittedName>
        <fullName evidence="1">Type VI secretion protein</fullName>
    </submittedName>
</protein>
<dbReference type="Proteomes" id="UP000054911">
    <property type="component" value="Unassembled WGS sequence"/>
</dbReference>
<dbReference type="OrthoDB" id="9775333at2"/>
<dbReference type="RefSeq" id="WP_061173880.1">
    <property type="nucleotide sequence ID" value="NZ_FCOE02000003.1"/>
</dbReference>
<dbReference type="AlphaFoldDB" id="A0A157ZVL1"/>